<feature type="compositionally biased region" description="Polar residues" evidence="1">
    <location>
        <begin position="445"/>
        <end position="458"/>
    </location>
</feature>
<sequence length="904" mass="99329">MTGQTDSLDSSWVNLDTEENQETTKEHRHSGDSSNCSESEEEQNPSTVPTSEFQLTQSLLSQVKAGENNKNANSGKQAYKDLPRVGFVINGQVIDKNFVSQLRDECNQNDQRQIAKHVFTKMFEHAKAEIPNDNLLEELITSCNQAGYDGSLLMQLSPIFLEHDLQLPNANDRHIEIVCSDQDSLNVKYCPNMPVKQLGKEICRVDAILEFTLKFRDSKVEYENGKVTLAIPEQLENCKAGGKSLLDDINRHFEDADNAIIESLVENIGEGPKSFVLDLPAEVDSDSFDIIPENAVFDLGHIPELIKKAVDDKDVNDLANHIGSFQDHVTHVSPKEGLPVAEKILEIVSGFIEEQGKAWNCHPTVPIASHIYSAKQQYYDGYISQADYEKVANLKEILCKIKSNLIKRSSNDHNAGPSVTNAQDTSAILNETPISSQAVDRKDGNQLNTKESKNQQLQSSIVDKGENIINSEKASKEAIVNNCEESKMPKNTKTIEEKLSDAIFDLNYEEVISLVEQVKQENNSVDAKQILNKALEDANKTEVGKKDKVSQSKLAEIKIFLEKELEKTTAVLPVNDSVESMGATVISQEIPVVEREGSESSLSSEDDDFSKLESDDSPRISSDSPSFDIISETEVPETAAEMPSMVTEGKSDSLNDEKDDQQNFTIPTTVDQGISPIPGSQFGTAHNEEDFTVPSQSSSLDFANESLNTVILTSDSREEQVFNQPAGHIEQMANGDTQPELEIVATSALPKTTANGTVSSNSVPCTFRVELTSDDEDEFLSIKIEDVNNDINVNQPTEHVEQVANGNGQPKTELPRINEQGSKNNQKTTVPQNTKKYIVAASALAITGIALGVAVAVYLEMLAIGVAVAACCLIAATITYCYRPKSLVEDNEVKKVQKSTSYCG</sequence>
<feature type="compositionally biased region" description="Basic and acidic residues" evidence="1">
    <location>
        <begin position="609"/>
        <end position="618"/>
    </location>
</feature>
<reference evidence="3" key="1">
    <citation type="submission" date="2018-04" db="EMBL/GenBank/DDBJ databases">
        <authorList>
            <person name="Go L.Y."/>
            <person name="Mitchell J.A."/>
        </authorList>
    </citation>
    <scope>NUCLEOTIDE SEQUENCE</scope>
    <source>
        <strain evidence="3">WBAF</strain>
    </source>
</reference>
<feature type="transmembrane region" description="Helical" evidence="2">
    <location>
        <begin position="864"/>
        <end position="882"/>
    </location>
</feature>
<feature type="compositionally biased region" description="Low complexity" evidence="1">
    <location>
        <begin position="619"/>
        <end position="630"/>
    </location>
</feature>
<organism evidence="3">
    <name type="scientific">Wolbachia endosymbiont of Aleurodicus floccissimus</name>
    <dbReference type="NCBI Taxonomy" id="2152762"/>
    <lineage>
        <taxon>Bacteria</taxon>
        <taxon>Pseudomonadati</taxon>
        <taxon>Pseudomonadota</taxon>
        <taxon>Alphaproteobacteria</taxon>
        <taxon>Rickettsiales</taxon>
        <taxon>Anaplasmataceae</taxon>
        <taxon>Wolbachieae</taxon>
        <taxon>Wolbachia</taxon>
    </lineage>
</organism>
<feature type="transmembrane region" description="Helical" evidence="2">
    <location>
        <begin position="837"/>
        <end position="858"/>
    </location>
</feature>
<feature type="compositionally biased region" description="Polar residues" evidence="1">
    <location>
        <begin position="429"/>
        <end position="438"/>
    </location>
</feature>
<keyword evidence="2" id="KW-1133">Transmembrane helix</keyword>
<feature type="compositionally biased region" description="Basic and acidic residues" evidence="1">
    <location>
        <begin position="22"/>
        <end position="31"/>
    </location>
</feature>
<name>A0A3B0JF35_9RICK</name>
<evidence type="ECO:0000313" key="3">
    <source>
        <dbReference type="EMBL" id="SPP33832.1"/>
    </source>
</evidence>
<feature type="compositionally biased region" description="Polar residues" evidence="1">
    <location>
        <begin position="819"/>
        <end position="829"/>
    </location>
</feature>
<gene>
    <name evidence="3" type="ORF">WBAF_0314</name>
</gene>
<proteinExistence type="predicted"/>
<feature type="region of interest" description="Disordered" evidence="1">
    <location>
        <begin position="803"/>
        <end position="829"/>
    </location>
</feature>
<dbReference type="EMBL" id="OUNF01000066">
    <property type="protein sequence ID" value="SPP33832.1"/>
    <property type="molecule type" value="Genomic_DNA"/>
</dbReference>
<keyword evidence="2" id="KW-0472">Membrane</keyword>
<feature type="region of interest" description="Disordered" evidence="1">
    <location>
        <begin position="429"/>
        <end position="458"/>
    </location>
</feature>
<dbReference type="AlphaFoldDB" id="A0A3B0JF35"/>
<protein>
    <submittedName>
        <fullName evidence="3">Uncharacterized protein</fullName>
    </submittedName>
</protein>
<feature type="region of interest" description="Disordered" evidence="1">
    <location>
        <begin position="589"/>
        <end position="658"/>
    </location>
</feature>
<feature type="region of interest" description="Disordered" evidence="1">
    <location>
        <begin position="1"/>
        <end position="52"/>
    </location>
</feature>
<feature type="compositionally biased region" description="Polar residues" evidence="1">
    <location>
        <begin position="1"/>
        <end position="14"/>
    </location>
</feature>
<evidence type="ECO:0000256" key="1">
    <source>
        <dbReference type="SAM" id="MobiDB-lite"/>
    </source>
</evidence>
<evidence type="ECO:0000256" key="2">
    <source>
        <dbReference type="SAM" id="Phobius"/>
    </source>
</evidence>
<keyword evidence="2" id="KW-0812">Transmembrane</keyword>
<accession>A0A3B0JF35</accession>